<protein>
    <submittedName>
        <fullName evidence="2">Uncharacterized protein</fullName>
    </submittedName>
</protein>
<feature type="transmembrane region" description="Helical" evidence="1">
    <location>
        <begin position="372"/>
        <end position="390"/>
    </location>
</feature>
<dbReference type="RefSeq" id="WP_131475895.1">
    <property type="nucleotide sequence ID" value="NZ_SJPE01000006.1"/>
</dbReference>
<evidence type="ECO:0000256" key="1">
    <source>
        <dbReference type="SAM" id="Phobius"/>
    </source>
</evidence>
<dbReference type="EMBL" id="SJPE01000006">
    <property type="protein sequence ID" value="TBX69625.1"/>
    <property type="molecule type" value="Genomic_DNA"/>
</dbReference>
<keyword evidence="1" id="KW-0472">Membrane</keyword>
<reference evidence="2 3" key="1">
    <citation type="submission" date="2019-02" db="EMBL/GenBank/DDBJ databases">
        <title>Flavobacterium sp. RD-2-33 isolated from forest soil.</title>
        <authorList>
            <person name="Chaudhary D.K."/>
        </authorList>
    </citation>
    <scope>NUCLEOTIDE SEQUENCE [LARGE SCALE GENOMIC DNA]</scope>
    <source>
        <strain evidence="2 3">RD-2-33</strain>
    </source>
</reference>
<dbReference type="AlphaFoldDB" id="A0A4Q9Z098"/>
<organism evidence="2 3">
    <name type="scientific">Flavobacterium silvisoli</name>
    <dbReference type="NCBI Taxonomy" id="2529433"/>
    <lineage>
        <taxon>Bacteria</taxon>
        <taxon>Pseudomonadati</taxon>
        <taxon>Bacteroidota</taxon>
        <taxon>Flavobacteriia</taxon>
        <taxon>Flavobacteriales</taxon>
        <taxon>Flavobacteriaceae</taxon>
        <taxon>Flavobacterium</taxon>
    </lineage>
</organism>
<feature type="transmembrane region" description="Helical" evidence="1">
    <location>
        <begin position="296"/>
        <end position="321"/>
    </location>
</feature>
<comment type="caution">
    <text evidence="2">The sequence shown here is derived from an EMBL/GenBank/DDBJ whole genome shotgun (WGS) entry which is preliminary data.</text>
</comment>
<dbReference type="Proteomes" id="UP000293300">
    <property type="component" value="Unassembled WGS sequence"/>
</dbReference>
<proteinExistence type="predicted"/>
<keyword evidence="3" id="KW-1185">Reference proteome</keyword>
<name>A0A4Q9Z098_9FLAO</name>
<evidence type="ECO:0000313" key="2">
    <source>
        <dbReference type="EMBL" id="TBX69625.1"/>
    </source>
</evidence>
<feature type="transmembrane region" description="Helical" evidence="1">
    <location>
        <begin position="267"/>
        <end position="290"/>
    </location>
</feature>
<keyword evidence="1" id="KW-1133">Transmembrane helix</keyword>
<accession>A0A4Q9Z098</accession>
<gene>
    <name evidence="2" type="ORF">EZL74_07035</name>
</gene>
<sequence length="428" mass="50158">MDNISHFKALFDYLEKLNPSYDLGNEIITISSGEVEVLRNLNINYTTLPTSIEFNINQFDYLLFFDDNEFRIKWKSFVISGKDAAILNIKTKPIFFSKLNKQTLENFVLSSNTLFTNAIIYDEFIRFFSDKSKDENNKFQFVDSFDTNTRKLFFTSSKEPGKLVIGYPLELSEFDNQTDYSINFNRLKDAFGPSNKNLPIFIKNEIFRYFEDKYDNQGFVTLFKDLNKVLNIAEKNYQIYLHDLSLDKIKSDYKEYKQKYFSSQNDILNKITTQVIALPISIAASAFSLYNLKGELFPTLIVCFGLVSYIVYVTFIVRIYFDDITSLNNIAQKDYKTLKDNSFFINNKEDLGYFEEIKNGLFKRLNLLKKGLNIFIFIMWISSLCLVFYSFKMLSIKIGVLILPFIAVTFTCAYVYQTYLNKEELKNE</sequence>
<keyword evidence="1" id="KW-0812">Transmembrane</keyword>
<evidence type="ECO:0000313" key="3">
    <source>
        <dbReference type="Proteomes" id="UP000293300"/>
    </source>
</evidence>
<dbReference type="OrthoDB" id="1321990at2"/>
<feature type="transmembrane region" description="Helical" evidence="1">
    <location>
        <begin position="396"/>
        <end position="416"/>
    </location>
</feature>